<evidence type="ECO:0000256" key="9">
    <source>
        <dbReference type="ARBA" id="ARBA00036320"/>
    </source>
</evidence>
<feature type="signal peptide" evidence="12">
    <location>
        <begin position="1"/>
        <end position="22"/>
    </location>
</feature>
<dbReference type="InterPro" id="IPR048719">
    <property type="entry name" value="CFAI_KAZAL"/>
</dbReference>
<accession>A0A556VBN8</accession>
<keyword evidence="12" id="KW-0732">Signal</keyword>
<keyword evidence="7" id="KW-0325">Glycoprotein</keyword>
<dbReference type="InterPro" id="IPR033116">
    <property type="entry name" value="TRYPSIN_SER"/>
</dbReference>
<dbReference type="FunFam" id="2.40.10.10:FF:000002">
    <property type="entry name" value="Transmembrane protease serine"/>
    <property type="match status" value="1"/>
</dbReference>
<reference evidence="15 16" key="1">
    <citation type="journal article" date="2019" name="Genome Biol. Evol.">
        <title>Whole-Genome Sequencing of the Giant Devil Catfish, Bagarius yarrelli.</title>
        <authorList>
            <person name="Jiang W."/>
            <person name="Lv Y."/>
            <person name="Cheng L."/>
            <person name="Yang K."/>
            <person name="Chao B."/>
            <person name="Wang X."/>
            <person name="Li Y."/>
            <person name="Pan X."/>
            <person name="You X."/>
            <person name="Zhang Y."/>
            <person name="Yang J."/>
            <person name="Li J."/>
            <person name="Zhang X."/>
            <person name="Liu S."/>
            <person name="Sun C."/>
            <person name="Yang J."/>
            <person name="Shi Q."/>
        </authorList>
    </citation>
    <scope>NUCLEOTIDE SEQUENCE [LARGE SCALE GENOMIC DNA]</scope>
    <source>
        <strain evidence="15">JWS20170419001</strain>
        <tissue evidence="15">Muscle</tissue>
    </source>
</reference>
<keyword evidence="3" id="KW-0677">Repeat</keyword>
<evidence type="ECO:0000256" key="7">
    <source>
        <dbReference type="ARBA" id="ARBA00023180"/>
    </source>
</evidence>
<dbReference type="PANTHER" id="PTHR24264:SF83">
    <property type="entry name" value="COMPLEMENT FACTOR I"/>
    <property type="match status" value="1"/>
</dbReference>
<dbReference type="InterPro" id="IPR048722">
    <property type="entry name" value="CFAI_FIMAC_N"/>
</dbReference>
<feature type="compositionally biased region" description="Pro residues" evidence="11">
    <location>
        <begin position="47"/>
        <end position="61"/>
    </location>
</feature>
<feature type="chain" id="PRO_5021970924" description="trypsin" evidence="12">
    <location>
        <begin position="23"/>
        <end position="367"/>
    </location>
</feature>
<dbReference type="InterPro" id="IPR001314">
    <property type="entry name" value="Peptidase_S1A"/>
</dbReference>
<dbReference type="InterPro" id="IPR050127">
    <property type="entry name" value="Serine_Proteases_S1"/>
</dbReference>
<dbReference type="GO" id="GO:0005615">
    <property type="term" value="C:extracellular space"/>
    <property type="evidence" value="ECO:0007669"/>
    <property type="project" value="TreeGrafter"/>
</dbReference>
<evidence type="ECO:0000256" key="11">
    <source>
        <dbReference type="SAM" id="MobiDB-lite"/>
    </source>
</evidence>
<comment type="similarity">
    <text evidence="8">Belongs to the peptidase S1 family. CLIP subfamily.</text>
</comment>
<organism evidence="15 16">
    <name type="scientific">Bagarius yarrelli</name>
    <name type="common">Goonch</name>
    <name type="synonym">Bagrus yarrelli</name>
    <dbReference type="NCBI Taxonomy" id="175774"/>
    <lineage>
        <taxon>Eukaryota</taxon>
        <taxon>Metazoa</taxon>
        <taxon>Chordata</taxon>
        <taxon>Craniata</taxon>
        <taxon>Vertebrata</taxon>
        <taxon>Euteleostomi</taxon>
        <taxon>Actinopterygii</taxon>
        <taxon>Neopterygii</taxon>
        <taxon>Teleostei</taxon>
        <taxon>Ostariophysi</taxon>
        <taxon>Siluriformes</taxon>
        <taxon>Sisoridae</taxon>
        <taxon>Sisorinae</taxon>
        <taxon>Bagarius</taxon>
    </lineage>
</organism>
<dbReference type="InterPro" id="IPR002350">
    <property type="entry name" value="Kazal_dom"/>
</dbReference>
<dbReference type="Pfam" id="PF21287">
    <property type="entry name" value="Kazal_CFAI"/>
    <property type="match status" value="1"/>
</dbReference>
<dbReference type="GO" id="GO:0004252">
    <property type="term" value="F:serine-type endopeptidase activity"/>
    <property type="evidence" value="ECO:0007669"/>
    <property type="project" value="UniProtKB-EC"/>
</dbReference>
<dbReference type="Pfam" id="PF00089">
    <property type="entry name" value="Trypsin"/>
    <property type="match status" value="1"/>
</dbReference>
<keyword evidence="4" id="KW-0378">Hydrolase</keyword>
<name>A0A556VBN8_BAGYA</name>
<keyword evidence="5" id="KW-0720">Serine protease</keyword>
<keyword evidence="16" id="KW-1185">Reference proteome</keyword>
<gene>
    <name evidence="15" type="ORF">Baya_15446</name>
</gene>
<dbReference type="CDD" id="cd00190">
    <property type="entry name" value="Tryp_SPc"/>
    <property type="match status" value="1"/>
</dbReference>
<evidence type="ECO:0000256" key="12">
    <source>
        <dbReference type="SAM" id="SignalP"/>
    </source>
</evidence>
<evidence type="ECO:0000256" key="1">
    <source>
        <dbReference type="ARBA" id="ARBA00004239"/>
    </source>
</evidence>
<evidence type="ECO:0000256" key="8">
    <source>
        <dbReference type="ARBA" id="ARBA00024195"/>
    </source>
</evidence>
<dbReference type="InterPro" id="IPR003884">
    <property type="entry name" value="FacI_MAC"/>
</dbReference>
<dbReference type="PROSITE" id="PS51465">
    <property type="entry name" value="KAZAL_2"/>
    <property type="match status" value="1"/>
</dbReference>
<dbReference type="PROSITE" id="PS50240">
    <property type="entry name" value="TRYPSIN_DOM"/>
    <property type="match status" value="1"/>
</dbReference>
<evidence type="ECO:0000256" key="5">
    <source>
        <dbReference type="ARBA" id="ARBA00022825"/>
    </source>
</evidence>
<dbReference type="Proteomes" id="UP000319801">
    <property type="component" value="Unassembled WGS sequence"/>
</dbReference>
<evidence type="ECO:0000256" key="4">
    <source>
        <dbReference type="ARBA" id="ARBA00022801"/>
    </source>
</evidence>
<dbReference type="OrthoDB" id="19606at2759"/>
<dbReference type="SMART" id="SM00057">
    <property type="entry name" value="FIMAC"/>
    <property type="match status" value="1"/>
</dbReference>
<comment type="catalytic activity">
    <reaction evidence="9">
        <text>Preferential cleavage: Arg-|-Xaa, Lys-|-Xaa.</text>
        <dbReference type="EC" id="3.4.21.4"/>
    </reaction>
</comment>
<dbReference type="InterPro" id="IPR001254">
    <property type="entry name" value="Trypsin_dom"/>
</dbReference>
<protein>
    <recommendedName>
        <fullName evidence="10">trypsin</fullName>
        <ecNumber evidence="10">3.4.21.4</ecNumber>
    </recommendedName>
</protein>
<dbReference type="Gene3D" id="2.40.10.10">
    <property type="entry name" value="Trypsin-like serine proteases"/>
    <property type="match status" value="1"/>
</dbReference>
<proteinExistence type="inferred from homology"/>
<feature type="compositionally biased region" description="Basic residues" evidence="11">
    <location>
        <begin position="28"/>
        <end position="40"/>
    </location>
</feature>
<dbReference type="InterPro" id="IPR036058">
    <property type="entry name" value="Kazal_dom_sf"/>
</dbReference>
<sequence length="367" mass="40648">MMRIKHTLLLSVLLLQLRHTEAAMKDSHTKRKPPAHPKPKHTLDVAPPTPTPTPTPTPKSPPSSLISQECRSKNYTRSSCAKVFCPPWQRCINEQCVCKVPYQCPRTGPAACGLDGRSYMTMCHTQALACRYKKPIFSHYAQNGACAVDDCGDNSDEMCCTGCQNGAFHCPSGVCLPQSAVGDQIRDCLGDSVPVKKIIIHQKYNSRTYQNDIALIQLEELANEKECLHPNPAVRPVCLPWSRLQFPPNSTCTISGWGRNKENGVVTVLRWANVSLIANCENLYKERFYDGMMCAGDLEGKVDSCQGDSGGPLVCKDASGVSYVWGIVSWGEKCGEAGYPGVYTEVAHYFEWIRQHTSWPAVTKYNQ</sequence>
<feature type="domain" description="Peptidase S1" evidence="13">
    <location>
        <begin position="167"/>
        <end position="358"/>
    </location>
</feature>
<dbReference type="AlphaFoldDB" id="A0A556VBN8"/>
<comment type="caution">
    <text evidence="15">The sequence shown here is derived from an EMBL/GenBank/DDBJ whole genome shotgun (WGS) entry which is preliminary data.</text>
</comment>
<dbReference type="InterPro" id="IPR043504">
    <property type="entry name" value="Peptidase_S1_PA_chymotrypsin"/>
</dbReference>
<feature type="domain" description="Kazal-like" evidence="14">
    <location>
        <begin position="97"/>
        <end position="148"/>
    </location>
</feature>
<evidence type="ECO:0000313" key="15">
    <source>
        <dbReference type="EMBL" id="TTI46082.1"/>
    </source>
</evidence>
<dbReference type="EMBL" id="VCAZ01000215">
    <property type="protein sequence ID" value="TTI46082.1"/>
    <property type="molecule type" value="Genomic_DNA"/>
</dbReference>
<dbReference type="PROSITE" id="PS00135">
    <property type="entry name" value="TRYPSIN_SER"/>
    <property type="match status" value="1"/>
</dbReference>
<dbReference type="SMART" id="SM00020">
    <property type="entry name" value="Tryp_SPc"/>
    <property type="match status" value="1"/>
</dbReference>
<dbReference type="PRINTS" id="PR00722">
    <property type="entry name" value="CHYMOTRYPSIN"/>
</dbReference>
<dbReference type="Gene3D" id="3.30.60.30">
    <property type="match status" value="1"/>
</dbReference>
<evidence type="ECO:0000256" key="10">
    <source>
        <dbReference type="ARBA" id="ARBA00038868"/>
    </source>
</evidence>
<evidence type="ECO:0000259" key="13">
    <source>
        <dbReference type="PROSITE" id="PS50240"/>
    </source>
</evidence>
<keyword evidence="2" id="KW-0645">Protease</keyword>
<evidence type="ECO:0000256" key="2">
    <source>
        <dbReference type="ARBA" id="ARBA00022670"/>
    </source>
</evidence>
<feature type="region of interest" description="Disordered" evidence="11">
    <location>
        <begin position="23"/>
        <end position="66"/>
    </location>
</feature>
<dbReference type="SUPFAM" id="SSF100895">
    <property type="entry name" value="Kazal-type serine protease inhibitors"/>
    <property type="match status" value="1"/>
</dbReference>
<evidence type="ECO:0000256" key="6">
    <source>
        <dbReference type="ARBA" id="ARBA00023157"/>
    </source>
</evidence>
<evidence type="ECO:0000256" key="3">
    <source>
        <dbReference type="ARBA" id="ARBA00022737"/>
    </source>
</evidence>
<evidence type="ECO:0000259" key="14">
    <source>
        <dbReference type="PROSITE" id="PS51465"/>
    </source>
</evidence>
<evidence type="ECO:0000313" key="16">
    <source>
        <dbReference type="Proteomes" id="UP000319801"/>
    </source>
</evidence>
<comment type="subcellular location">
    <subcellularLocation>
        <location evidence="1">Secreted</location>
        <location evidence="1">Extracellular space</location>
    </subcellularLocation>
</comment>
<dbReference type="InterPro" id="IPR009003">
    <property type="entry name" value="Peptidase_S1_PA"/>
</dbReference>
<dbReference type="GO" id="GO:0006508">
    <property type="term" value="P:proteolysis"/>
    <property type="evidence" value="ECO:0007669"/>
    <property type="project" value="UniProtKB-KW"/>
</dbReference>
<dbReference type="EC" id="3.4.21.4" evidence="10"/>
<dbReference type="Pfam" id="PF21286">
    <property type="entry name" value="CFAI_FIMAC_N"/>
    <property type="match status" value="1"/>
</dbReference>
<keyword evidence="6" id="KW-1015">Disulfide bond</keyword>
<dbReference type="SUPFAM" id="SSF50494">
    <property type="entry name" value="Trypsin-like serine proteases"/>
    <property type="match status" value="1"/>
</dbReference>
<dbReference type="PANTHER" id="PTHR24264">
    <property type="entry name" value="TRYPSIN-RELATED"/>
    <property type="match status" value="1"/>
</dbReference>